<feature type="region of interest" description="Disordered" evidence="4">
    <location>
        <begin position="1"/>
        <end position="27"/>
    </location>
</feature>
<dbReference type="InterPro" id="IPR029063">
    <property type="entry name" value="SAM-dependent_MTases_sf"/>
</dbReference>
<dbReference type="EC" id="2.1.1.222" evidence="6"/>
<organism evidence="6 7">
    <name type="scientific">Mycolicibacterium nivoides</name>
    <dbReference type="NCBI Taxonomy" id="2487344"/>
    <lineage>
        <taxon>Bacteria</taxon>
        <taxon>Bacillati</taxon>
        <taxon>Actinomycetota</taxon>
        <taxon>Actinomycetes</taxon>
        <taxon>Mycobacteriales</taxon>
        <taxon>Mycobacteriaceae</taxon>
        <taxon>Mycolicibacterium</taxon>
    </lineage>
</organism>
<dbReference type="EC" id="2.1.1.64" evidence="6"/>
<evidence type="ECO:0000256" key="1">
    <source>
        <dbReference type="ARBA" id="ARBA00022603"/>
    </source>
</evidence>
<evidence type="ECO:0000256" key="3">
    <source>
        <dbReference type="ARBA" id="ARBA00022691"/>
    </source>
</evidence>
<reference evidence="6 7" key="1">
    <citation type="submission" date="2024-12" db="EMBL/GenBank/DDBJ databases">
        <title>The coexistence of Mycolicibacterium septicum and Mycolicibacterium nivoides in clinical samples.</title>
        <authorList>
            <person name="Wang C."/>
            <person name="Feng Y."/>
            <person name="Zong Z."/>
        </authorList>
    </citation>
    <scope>NUCLEOTIDE SEQUENCE [LARGE SCALE GENOMIC DNA]</scope>
    <source>
        <strain evidence="6 7">120309</strain>
    </source>
</reference>
<evidence type="ECO:0000256" key="2">
    <source>
        <dbReference type="ARBA" id="ARBA00022679"/>
    </source>
</evidence>
<dbReference type="InterPro" id="IPR041698">
    <property type="entry name" value="Methyltransf_25"/>
</dbReference>
<dbReference type="Pfam" id="PF13649">
    <property type="entry name" value="Methyltransf_25"/>
    <property type="match status" value="1"/>
</dbReference>
<dbReference type="GO" id="GO:0061542">
    <property type="term" value="F:3-demethylubiquinol 3-O-methyltransferase activity"/>
    <property type="evidence" value="ECO:0007669"/>
    <property type="project" value="UniProtKB-EC"/>
</dbReference>
<evidence type="ECO:0000256" key="4">
    <source>
        <dbReference type="SAM" id="MobiDB-lite"/>
    </source>
</evidence>
<sequence>MSEDDRIRWDATYSSRRGPAGEPTPPPAFAAHTDAFPVRGTALDLACGQGLGSVWLARRGLDVWGIDVSAIAIEQATELAARCGVASRCRFDVVDLDDGLPPGPPVDVIVCHRFRDSRLDDTVVKRLAPGGLLAICVLSEVGAAPGRFRAAPGELVSAFTELDVLAAGEGDGEAWLLARLPGPAVSGR</sequence>
<keyword evidence="1 6" id="KW-0489">Methyltransferase</keyword>
<dbReference type="GO" id="GO:0102208">
    <property type="term" value="F:2-polyprenyl-6-hydroxyphenol methylase activity"/>
    <property type="evidence" value="ECO:0007669"/>
    <property type="project" value="UniProtKB-EC"/>
</dbReference>
<feature type="domain" description="Methyltransferase" evidence="5">
    <location>
        <begin position="43"/>
        <end position="130"/>
    </location>
</feature>
<dbReference type="GO" id="GO:0032259">
    <property type="term" value="P:methylation"/>
    <property type="evidence" value="ECO:0007669"/>
    <property type="project" value="UniProtKB-KW"/>
</dbReference>
<dbReference type="PANTHER" id="PTHR43464:SF19">
    <property type="entry name" value="UBIQUINONE BIOSYNTHESIS O-METHYLTRANSFERASE, MITOCHONDRIAL"/>
    <property type="match status" value="1"/>
</dbReference>
<evidence type="ECO:0000259" key="5">
    <source>
        <dbReference type="Pfam" id="PF13649"/>
    </source>
</evidence>
<dbReference type="SUPFAM" id="SSF53335">
    <property type="entry name" value="S-adenosyl-L-methionine-dependent methyltransferases"/>
    <property type="match status" value="1"/>
</dbReference>
<comment type="caution">
    <text evidence="6">The sequence shown here is derived from an EMBL/GenBank/DDBJ whole genome shotgun (WGS) entry which is preliminary data.</text>
</comment>
<dbReference type="CDD" id="cd02440">
    <property type="entry name" value="AdoMet_MTases"/>
    <property type="match status" value="1"/>
</dbReference>
<keyword evidence="7" id="KW-1185">Reference proteome</keyword>
<keyword evidence="3" id="KW-0949">S-adenosyl-L-methionine</keyword>
<proteinExistence type="predicted"/>
<evidence type="ECO:0000313" key="6">
    <source>
        <dbReference type="EMBL" id="MFN6543023.1"/>
    </source>
</evidence>
<dbReference type="EMBL" id="JBKBDD010000002">
    <property type="protein sequence ID" value="MFN6543023.1"/>
    <property type="molecule type" value="Genomic_DNA"/>
</dbReference>
<accession>A0ABW9L4Y5</accession>
<dbReference type="PANTHER" id="PTHR43464">
    <property type="entry name" value="METHYLTRANSFERASE"/>
    <property type="match status" value="1"/>
</dbReference>
<dbReference type="RefSeq" id="WP_124712352.1">
    <property type="nucleotide sequence ID" value="NZ_CP034072.1"/>
</dbReference>
<protein>
    <submittedName>
        <fullName evidence="6">Class I SAM-dependent methyltransferase</fullName>
        <ecNumber evidence="6">2.1.1.222</ecNumber>
        <ecNumber evidence="6">2.1.1.64</ecNumber>
    </submittedName>
</protein>
<gene>
    <name evidence="6" type="ORF">ACK4CT_07505</name>
</gene>
<dbReference type="Proteomes" id="UP001635816">
    <property type="component" value="Unassembled WGS sequence"/>
</dbReference>
<dbReference type="GeneID" id="300555949"/>
<name>A0ABW9L4Y5_9MYCO</name>
<evidence type="ECO:0000313" key="7">
    <source>
        <dbReference type="Proteomes" id="UP001635816"/>
    </source>
</evidence>
<keyword evidence="2 6" id="KW-0808">Transferase</keyword>
<dbReference type="Gene3D" id="3.40.50.150">
    <property type="entry name" value="Vaccinia Virus protein VP39"/>
    <property type="match status" value="1"/>
</dbReference>